<feature type="transmembrane region" description="Helical" evidence="29">
    <location>
        <begin position="87"/>
        <end position="110"/>
    </location>
</feature>
<comment type="catalytic activity">
    <reaction evidence="22">
        <text>an omega-methyl-long-chain fatty acid + reduced [NADPH--hemoprotein reductase] + O2 = an omega-hydroxy-long-chain fatty acid + oxidized [NADPH--hemoprotein reductase] + H2O + H(+)</text>
        <dbReference type="Rhea" id="RHEA:56748"/>
        <dbReference type="Rhea" id="RHEA-COMP:11964"/>
        <dbReference type="Rhea" id="RHEA-COMP:11965"/>
        <dbReference type="ChEBI" id="CHEBI:15377"/>
        <dbReference type="ChEBI" id="CHEBI:15378"/>
        <dbReference type="ChEBI" id="CHEBI:15379"/>
        <dbReference type="ChEBI" id="CHEBI:57618"/>
        <dbReference type="ChEBI" id="CHEBI:58210"/>
        <dbReference type="ChEBI" id="CHEBI:140991"/>
        <dbReference type="ChEBI" id="CHEBI:140992"/>
        <dbReference type="EC" id="1.14.14.80"/>
    </reaction>
    <physiologicalReaction direction="left-to-right" evidence="22">
        <dbReference type="Rhea" id="RHEA:56749"/>
    </physiologicalReaction>
</comment>
<comment type="catalytic activity">
    <reaction evidence="20">
        <text>(5Z,8Z,11Z,14Z)-eicosatetraenoate + reduced [NADPH--hemoprotein reductase] + O2 = 20-hydroxy-(5Z,8Z,11Z,14Z)-eicosatetraenoate + oxidized [NADPH--hemoprotein reductase] + H2O + H(+)</text>
        <dbReference type="Rhea" id="RHEA:39755"/>
        <dbReference type="Rhea" id="RHEA-COMP:11964"/>
        <dbReference type="Rhea" id="RHEA-COMP:11965"/>
        <dbReference type="ChEBI" id="CHEBI:15377"/>
        <dbReference type="ChEBI" id="CHEBI:15378"/>
        <dbReference type="ChEBI" id="CHEBI:15379"/>
        <dbReference type="ChEBI" id="CHEBI:32395"/>
        <dbReference type="ChEBI" id="CHEBI:57618"/>
        <dbReference type="ChEBI" id="CHEBI:58210"/>
        <dbReference type="ChEBI" id="CHEBI:76624"/>
    </reaction>
    <physiologicalReaction direction="left-to-right" evidence="20">
        <dbReference type="Rhea" id="RHEA:39756"/>
    </physiologicalReaction>
</comment>
<gene>
    <name evidence="31" type="ORF">JZ751_005992</name>
</gene>
<dbReference type="Pfam" id="PF00067">
    <property type="entry name" value="p450"/>
    <property type="match status" value="1"/>
</dbReference>
<evidence type="ECO:0000256" key="12">
    <source>
        <dbReference type="ARBA" id="ARBA00022989"/>
    </source>
</evidence>
<evidence type="ECO:0000256" key="6">
    <source>
        <dbReference type="ARBA" id="ARBA00022617"/>
    </source>
</evidence>
<dbReference type="InterPro" id="IPR050182">
    <property type="entry name" value="Cytochrome_P450_fam2"/>
</dbReference>
<dbReference type="GO" id="GO:0102033">
    <property type="term" value="F:long-chain fatty acid omega-hydroxylase activity"/>
    <property type="evidence" value="ECO:0007669"/>
    <property type="project" value="UniProtKB-EC"/>
</dbReference>
<dbReference type="AlphaFoldDB" id="A0A8T2P3C0"/>
<name>A0A8T2P3C0_9TELE</name>
<feature type="transmembrane region" description="Helical" evidence="29">
    <location>
        <begin position="255"/>
        <end position="275"/>
    </location>
</feature>
<dbReference type="PRINTS" id="PR00385">
    <property type="entry name" value="P450"/>
</dbReference>
<evidence type="ECO:0000256" key="3">
    <source>
        <dbReference type="ARBA" id="ARBA00004448"/>
    </source>
</evidence>
<evidence type="ECO:0000256" key="24">
    <source>
        <dbReference type="ARBA" id="ARBA00066560"/>
    </source>
</evidence>
<feature type="domain" description="Sphingomyelin synthase-like" evidence="30">
    <location>
        <begin position="226"/>
        <end position="299"/>
    </location>
</feature>
<feature type="binding site" description="axial binding residue" evidence="27">
    <location>
        <position position="810"/>
    </location>
    <ligand>
        <name>heme</name>
        <dbReference type="ChEBI" id="CHEBI:30413"/>
    </ligand>
    <ligandPart>
        <name>Fe</name>
        <dbReference type="ChEBI" id="CHEBI:18248"/>
    </ligandPart>
</feature>
<dbReference type="InterPro" id="IPR002401">
    <property type="entry name" value="Cyt_P450_E_grp-I"/>
</dbReference>
<comment type="function">
    <text evidence="23">A cytochrome P450 monooxygenase involved in the metabolism of arachidonic acid and its conjugates. Mechanistically, uses molecular oxygen inserting one oxygen atom into a substrate, and reducing the second into a water molecule, with two electrons provided by NADPH via cytochrome P450 reductase (CPR; NADPH-ferrihemoprotein reductase). Acts as an omega and omega-1 hydroxylase for arachidonic acid and possibly for other long chain fatty acids. May modulate the arachidonic acid signaling pathway and play a role in other fatty acid signaling processes. May down-regulate the biological activities of N-arachidonoyl-serotonin, an endocannabinoid that has anti-nociceptive effects through inhibition of fatty acid amide hydrolase FAAH, TRPV1 receptor and T-type calcium channels. Catalyzes C-2 oxidation of the indole ring of N-arachidonoyl-serotonin forming a less active product 2-oxo-N-arachidonoyl-serotonin.</text>
</comment>
<dbReference type="GO" id="GO:0006805">
    <property type="term" value="P:xenobiotic metabolic process"/>
    <property type="evidence" value="ECO:0007669"/>
    <property type="project" value="TreeGrafter"/>
</dbReference>
<dbReference type="PANTHER" id="PTHR24300:SF397">
    <property type="entry name" value="CYTOCHROME P450 2U1"/>
    <property type="match status" value="1"/>
</dbReference>
<keyword evidence="17" id="KW-0496">Mitochondrion</keyword>
<evidence type="ECO:0000256" key="14">
    <source>
        <dbReference type="ARBA" id="ARBA00023004"/>
    </source>
</evidence>
<evidence type="ECO:0000256" key="13">
    <source>
        <dbReference type="ARBA" id="ARBA00023002"/>
    </source>
</evidence>
<comment type="subcellular location">
    <subcellularLocation>
        <location evidence="4">Endoplasmic reticulum membrane</location>
        <topology evidence="4">Multi-pass membrane protein</topology>
    </subcellularLocation>
    <subcellularLocation>
        <location evidence="2">Microsome membrane</location>
        <topology evidence="2">Multi-pass membrane protein</topology>
    </subcellularLocation>
    <subcellularLocation>
        <location evidence="3">Mitochondrion inner membrane</location>
        <topology evidence="3">Multi-pass membrane protein</topology>
    </subcellularLocation>
</comment>
<keyword evidence="13" id="KW-0560">Oxidoreductase</keyword>
<dbReference type="EMBL" id="JAFBMS010000014">
    <property type="protein sequence ID" value="KAG9347065.1"/>
    <property type="molecule type" value="Genomic_DNA"/>
</dbReference>
<evidence type="ECO:0000256" key="25">
    <source>
        <dbReference type="ARBA" id="ARBA00067282"/>
    </source>
</evidence>
<feature type="transmembrane region" description="Helical" evidence="29">
    <location>
        <begin position="165"/>
        <end position="183"/>
    </location>
</feature>
<dbReference type="GO" id="GO:0020037">
    <property type="term" value="F:heme binding"/>
    <property type="evidence" value="ECO:0007669"/>
    <property type="project" value="InterPro"/>
</dbReference>
<dbReference type="GO" id="GO:0006082">
    <property type="term" value="P:organic acid metabolic process"/>
    <property type="evidence" value="ECO:0007669"/>
    <property type="project" value="TreeGrafter"/>
</dbReference>
<evidence type="ECO:0000256" key="29">
    <source>
        <dbReference type="SAM" id="Phobius"/>
    </source>
</evidence>
<dbReference type="PRINTS" id="PR00463">
    <property type="entry name" value="EP450I"/>
</dbReference>
<evidence type="ECO:0000256" key="2">
    <source>
        <dbReference type="ARBA" id="ARBA00004154"/>
    </source>
</evidence>
<evidence type="ECO:0000256" key="26">
    <source>
        <dbReference type="ARBA" id="ARBA00079181"/>
    </source>
</evidence>
<evidence type="ECO:0000256" key="7">
    <source>
        <dbReference type="ARBA" id="ARBA00022692"/>
    </source>
</evidence>
<dbReference type="FunFam" id="1.10.630.10:FF:000017">
    <property type="entry name" value="cytochrome P450 2U1 isoform X1"/>
    <property type="match status" value="1"/>
</dbReference>
<keyword evidence="12 29" id="KW-1133">Transmembrane helix</keyword>
<keyword evidence="8 27" id="KW-0479">Metal-binding</keyword>
<evidence type="ECO:0000256" key="19">
    <source>
        <dbReference type="ARBA" id="ARBA00049206"/>
    </source>
</evidence>
<evidence type="ECO:0000256" key="5">
    <source>
        <dbReference type="ARBA" id="ARBA00010617"/>
    </source>
</evidence>
<dbReference type="PROSITE" id="PS00086">
    <property type="entry name" value="CYTOCHROME_P450"/>
    <property type="match status" value="1"/>
</dbReference>
<dbReference type="GO" id="GO:0005743">
    <property type="term" value="C:mitochondrial inner membrane"/>
    <property type="evidence" value="ECO:0007669"/>
    <property type="project" value="UniProtKB-SubCell"/>
</dbReference>
<keyword evidence="14 27" id="KW-0408">Iron</keyword>
<evidence type="ECO:0000256" key="10">
    <source>
        <dbReference type="ARBA" id="ARBA00022824"/>
    </source>
</evidence>
<evidence type="ECO:0000256" key="23">
    <source>
        <dbReference type="ARBA" id="ARBA00058812"/>
    </source>
</evidence>
<comment type="similarity">
    <text evidence="5">Belongs to the cytochrome P450 family.</text>
</comment>
<dbReference type="InterPro" id="IPR001128">
    <property type="entry name" value="Cyt_P450"/>
</dbReference>
<comment type="catalytic activity">
    <reaction evidence="19">
        <text>(5Z,8Z,11Z,14Z)-eicosatetraenoate + reduced [NADPH--hemoprotein reductase] + O2 = 19-hydroxy-(5Z,8Z,11Z,14Z)-eicosatetraenoate + oxidized [NADPH--hemoprotein reductase] + H2O + H(+)</text>
        <dbReference type="Rhea" id="RHEA:39759"/>
        <dbReference type="Rhea" id="RHEA-COMP:11964"/>
        <dbReference type="Rhea" id="RHEA-COMP:11965"/>
        <dbReference type="ChEBI" id="CHEBI:15377"/>
        <dbReference type="ChEBI" id="CHEBI:15378"/>
        <dbReference type="ChEBI" id="CHEBI:15379"/>
        <dbReference type="ChEBI" id="CHEBI:32395"/>
        <dbReference type="ChEBI" id="CHEBI:57618"/>
        <dbReference type="ChEBI" id="CHEBI:58210"/>
        <dbReference type="ChEBI" id="CHEBI:76627"/>
    </reaction>
    <physiologicalReaction direction="left-to-right" evidence="19">
        <dbReference type="Rhea" id="RHEA:39760"/>
    </physiologicalReaction>
</comment>
<proteinExistence type="inferred from homology"/>
<dbReference type="InterPro" id="IPR036396">
    <property type="entry name" value="Cyt_P450_sf"/>
</dbReference>
<comment type="cofactor">
    <cofactor evidence="1 27">
        <name>heme</name>
        <dbReference type="ChEBI" id="CHEBI:30413"/>
    </cofactor>
</comment>
<evidence type="ECO:0000256" key="22">
    <source>
        <dbReference type="ARBA" id="ARBA00052378"/>
    </source>
</evidence>
<keyword evidence="11" id="KW-0492">Microsome</keyword>
<evidence type="ECO:0000256" key="9">
    <source>
        <dbReference type="ARBA" id="ARBA00022792"/>
    </source>
</evidence>
<dbReference type="Pfam" id="PF14360">
    <property type="entry name" value="PAP2_C"/>
    <property type="match status" value="1"/>
</dbReference>
<keyword evidence="10" id="KW-0256">Endoplasmic reticulum</keyword>
<protein>
    <recommendedName>
        <fullName evidence="25">Cytochrome P450 2U1</fullName>
        <ecNumber evidence="24">1.14.14.80</ecNumber>
    </recommendedName>
    <alternativeName>
        <fullName evidence="26">Long-chain fatty acid omega-monooxygenase</fullName>
    </alternativeName>
</protein>
<keyword evidence="15" id="KW-0503">Monooxygenase</keyword>
<keyword evidence="6 27" id="KW-0349">Heme</keyword>
<dbReference type="OrthoDB" id="1844152at2759"/>
<feature type="transmembrane region" description="Helical" evidence="29">
    <location>
        <begin position="230"/>
        <end position="246"/>
    </location>
</feature>
<dbReference type="InterPro" id="IPR017972">
    <property type="entry name" value="Cyt_P450_CS"/>
</dbReference>
<dbReference type="PANTHER" id="PTHR24300">
    <property type="entry name" value="CYTOCHROME P450 508A4-RELATED"/>
    <property type="match status" value="1"/>
</dbReference>
<evidence type="ECO:0000313" key="31">
    <source>
        <dbReference type="EMBL" id="KAG9347065.1"/>
    </source>
</evidence>
<comment type="catalytic activity">
    <reaction evidence="21">
        <text>N-[(5Z,8Z,11Z,14Z)-eicosatetraenoyl]-serotonin + reduced [NADPH--hemoprotein reductase] + O2 = 2-oxo-N-[(5Z,8Z,11Z,14Z)-eicosatetraenoyl]-serotonin + oxidized [NADPH--hemoprotein reductase] + H2O + H(+)</text>
        <dbReference type="Rhea" id="RHEA:50296"/>
        <dbReference type="Rhea" id="RHEA-COMP:11964"/>
        <dbReference type="Rhea" id="RHEA-COMP:11965"/>
        <dbReference type="ChEBI" id="CHEBI:15377"/>
        <dbReference type="ChEBI" id="CHEBI:15378"/>
        <dbReference type="ChEBI" id="CHEBI:15379"/>
        <dbReference type="ChEBI" id="CHEBI:57618"/>
        <dbReference type="ChEBI" id="CHEBI:58210"/>
        <dbReference type="ChEBI" id="CHEBI:132255"/>
        <dbReference type="ChEBI" id="CHEBI:132256"/>
    </reaction>
    <physiologicalReaction direction="left-to-right" evidence="21">
        <dbReference type="Rhea" id="RHEA:50297"/>
    </physiologicalReaction>
</comment>
<comment type="caution">
    <text evidence="31">The sequence shown here is derived from an EMBL/GenBank/DDBJ whole genome shotgun (WGS) entry which is preliminary data.</text>
</comment>
<sequence length="864" mass="98326">MATTHGEADVTDTQEACTGEDHTELPNGHAHGMHPLVGEDENSNSSKQSGFLRGLRKNMQKSRNYIKIPVPESKSERLPLEWWKTGIAFIYATFNLILTTVVITVVHERVPDKDSSPPLPDKFFDYIDRVPWAFTVAEINGMVLVGLWFIQWLFLKYRSIAGRRFFFLMGTLYLYRCVTMYITTLPVPGKHMTCAPKLYGDSQAKVHRILQLISGGGLSMASSDLMCGDFLYSGHTVMLTLTYLFIKEYSPRSLWWYHLICWLLSAVGVVCILVGHEHYSVDVVVAYFITSRLFCWYHTMANVQELRSSTHNYLRNTWWNPVFNFFERNIQTQVPCTFCWPISWPPSCLKNTCKKYTMVHSTREEWRRDFSSIPPGPKPWPLIGNCGCFIIPGFILKLISRVRNGTVESRNSVPPSPHVILMEQSKLYGNVYSLFVGNQLVVILTGYEVIKDALANRGDVFSDRPNVPIISIITKRRGIVFAPYGTVWKQQRKFCHATLRNFGLGKLSLEPRIQEELGLVKTELLRKSEEADGAGIDLSTLISNAVSNVICSISFGRRYTHQDQEFRTMLDLMARGLEIIVDPSAVLINVCPWLYYAPFGIFKEIRKVESDMTVFLRAIIAQHSSSLDPDNPKDLIDMYLVEAVQQKERAGAEGTSFSEDYLFYIISDLFIAGTDTTTNTMLWIILYMCMYPDVQESVQMEIDSVVGSDRLPSLKDKTSLPFTEATIMEVQRMTVVVPLAIPHMASQTTVFRDYVIPKGTVILPNLWSVHRDPTVWDNPDTFDPCRFLNGNGQIRRRECFVPFGIGHRVCMGEQLAKMELFLMFSSLMQAFSFRLPEGLPPPPMHGRFGVTLAPCPYTVCVTPR</sequence>
<evidence type="ECO:0000256" key="15">
    <source>
        <dbReference type="ARBA" id="ARBA00023033"/>
    </source>
</evidence>
<evidence type="ECO:0000313" key="32">
    <source>
        <dbReference type="Proteomes" id="UP000824540"/>
    </source>
</evidence>
<dbReference type="Gene3D" id="1.10.630.10">
    <property type="entry name" value="Cytochrome P450"/>
    <property type="match status" value="1"/>
</dbReference>
<evidence type="ECO:0000256" key="20">
    <source>
        <dbReference type="ARBA" id="ARBA00051320"/>
    </source>
</evidence>
<feature type="transmembrane region" description="Helical" evidence="29">
    <location>
        <begin position="130"/>
        <end position="153"/>
    </location>
</feature>
<feature type="region of interest" description="Disordered" evidence="28">
    <location>
        <begin position="1"/>
        <end position="51"/>
    </location>
</feature>
<keyword evidence="7 29" id="KW-0812">Transmembrane</keyword>
<evidence type="ECO:0000256" key="17">
    <source>
        <dbReference type="ARBA" id="ARBA00023128"/>
    </source>
</evidence>
<evidence type="ECO:0000256" key="21">
    <source>
        <dbReference type="ARBA" id="ARBA00052159"/>
    </source>
</evidence>
<keyword evidence="18 29" id="KW-0472">Membrane</keyword>
<evidence type="ECO:0000256" key="11">
    <source>
        <dbReference type="ARBA" id="ARBA00022848"/>
    </source>
</evidence>
<evidence type="ECO:0000259" key="30">
    <source>
        <dbReference type="Pfam" id="PF14360"/>
    </source>
</evidence>
<evidence type="ECO:0000256" key="1">
    <source>
        <dbReference type="ARBA" id="ARBA00001971"/>
    </source>
</evidence>
<dbReference type="EC" id="1.14.14.80" evidence="24"/>
<dbReference type="GO" id="GO:0006629">
    <property type="term" value="P:lipid metabolic process"/>
    <property type="evidence" value="ECO:0007669"/>
    <property type="project" value="UniProtKB-KW"/>
</dbReference>
<dbReference type="GO" id="GO:0005506">
    <property type="term" value="F:iron ion binding"/>
    <property type="evidence" value="ECO:0007669"/>
    <property type="project" value="InterPro"/>
</dbReference>
<evidence type="ECO:0000256" key="28">
    <source>
        <dbReference type="SAM" id="MobiDB-lite"/>
    </source>
</evidence>
<reference evidence="31" key="1">
    <citation type="thesis" date="2021" institute="BYU ScholarsArchive" country="Provo, UT, USA">
        <title>Applications of and Algorithms for Genome Assembly and Genomic Analyses with an Emphasis on Marine Teleosts.</title>
        <authorList>
            <person name="Pickett B.D."/>
        </authorList>
    </citation>
    <scope>NUCLEOTIDE SEQUENCE</scope>
    <source>
        <strain evidence="31">HI-2016</strain>
    </source>
</reference>
<organism evidence="31 32">
    <name type="scientific">Albula glossodonta</name>
    <name type="common">roundjaw bonefish</name>
    <dbReference type="NCBI Taxonomy" id="121402"/>
    <lineage>
        <taxon>Eukaryota</taxon>
        <taxon>Metazoa</taxon>
        <taxon>Chordata</taxon>
        <taxon>Craniata</taxon>
        <taxon>Vertebrata</taxon>
        <taxon>Euteleostomi</taxon>
        <taxon>Actinopterygii</taxon>
        <taxon>Neopterygii</taxon>
        <taxon>Teleostei</taxon>
        <taxon>Albuliformes</taxon>
        <taxon>Albulidae</taxon>
        <taxon>Albula</taxon>
    </lineage>
</organism>
<dbReference type="GO" id="GO:0005789">
    <property type="term" value="C:endoplasmic reticulum membrane"/>
    <property type="evidence" value="ECO:0007669"/>
    <property type="project" value="UniProtKB-SubCell"/>
</dbReference>
<dbReference type="Proteomes" id="UP000824540">
    <property type="component" value="Unassembled WGS sequence"/>
</dbReference>
<dbReference type="GO" id="GO:0008395">
    <property type="term" value="F:steroid hydroxylase activity"/>
    <property type="evidence" value="ECO:0007669"/>
    <property type="project" value="TreeGrafter"/>
</dbReference>
<evidence type="ECO:0000256" key="27">
    <source>
        <dbReference type="PIRSR" id="PIRSR602401-1"/>
    </source>
</evidence>
<evidence type="ECO:0000256" key="16">
    <source>
        <dbReference type="ARBA" id="ARBA00023098"/>
    </source>
</evidence>
<evidence type="ECO:0000256" key="8">
    <source>
        <dbReference type="ARBA" id="ARBA00022723"/>
    </source>
</evidence>
<keyword evidence="9" id="KW-0999">Mitochondrion inner membrane</keyword>
<evidence type="ECO:0000256" key="18">
    <source>
        <dbReference type="ARBA" id="ARBA00023136"/>
    </source>
</evidence>
<keyword evidence="32" id="KW-1185">Reference proteome</keyword>
<dbReference type="SUPFAM" id="SSF48264">
    <property type="entry name" value="Cytochrome P450"/>
    <property type="match status" value="1"/>
</dbReference>
<evidence type="ECO:0000256" key="4">
    <source>
        <dbReference type="ARBA" id="ARBA00004477"/>
    </source>
</evidence>
<accession>A0A8T2P3C0</accession>
<keyword evidence="16" id="KW-0443">Lipid metabolism</keyword>
<dbReference type="InterPro" id="IPR025749">
    <property type="entry name" value="Sphingomyelin_synth-like_dom"/>
</dbReference>